<evidence type="ECO:0000256" key="5">
    <source>
        <dbReference type="ARBA" id="ARBA00022723"/>
    </source>
</evidence>
<keyword evidence="11" id="KW-0031">Aminopeptidase</keyword>
<evidence type="ECO:0000259" key="10">
    <source>
        <dbReference type="Pfam" id="PF17900"/>
    </source>
</evidence>
<dbReference type="Gene3D" id="2.60.40.1910">
    <property type="match status" value="1"/>
</dbReference>
<dbReference type="GO" id="GO:0008270">
    <property type="term" value="F:zinc ion binding"/>
    <property type="evidence" value="ECO:0007669"/>
    <property type="project" value="InterPro"/>
</dbReference>
<keyword evidence="8" id="KW-0482">Metalloprotease</keyword>
<dbReference type="GO" id="GO:0005886">
    <property type="term" value="C:plasma membrane"/>
    <property type="evidence" value="ECO:0007669"/>
    <property type="project" value="UniProtKB-SubCell"/>
</dbReference>
<comment type="cofactor">
    <cofactor evidence="1">
        <name>Zn(2+)</name>
        <dbReference type="ChEBI" id="CHEBI:29105"/>
    </cofactor>
</comment>
<dbReference type="InterPro" id="IPR042097">
    <property type="entry name" value="Aminopeptidase_N-like_N_sf"/>
</dbReference>
<feature type="domain" description="Peptidase M1 membrane alanine aminopeptidase" evidence="9">
    <location>
        <begin position="158"/>
        <end position="312"/>
    </location>
</feature>
<dbReference type="GO" id="GO:0005615">
    <property type="term" value="C:extracellular space"/>
    <property type="evidence" value="ECO:0007669"/>
    <property type="project" value="TreeGrafter"/>
</dbReference>
<dbReference type="SUPFAM" id="SSF63737">
    <property type="entry name" value="Leukotriene A4 hydrolase N-terminal domain"/>
    <property type="match status" value="1"/>
</dbReference>
<feature type="domain" description="Aminopeptidase N-like N-terminal" evidence="10">
    <location>
        <begin position="5"/>
        <end position="100"/>
    </location>
</feature>
<evidence type="ECO:0000259" key="9">
    <source>
        <dbReference type="Pfam" id="PF01433"/>
    </source>
</evidence>
<comment type="subcellular location">
    <subcellularLocation>
        <location evidence="2">Cell membrane</location>
        <topology evidence="2">Lipid-anchor</topology>
        <topology evidence="2">GPI-anchor</topology>
    </subcellularLocation>
</comment>
<protein>
    <submittedName>
        <fullName evidence="11">ANPEP</fullName>
        <ecNumber evidence="11">3.4.11.2</ecNumber>
    </submittedName>
</protein>
<organism evidence="11 12">
    <name type="scientific">Lepeophtheirus salmonis</name>
    <name type="common">Salmon louse</name>
    <name type="synonym">Caligus salmonis</name>
    <dbReference type="NCBI Taxonomy" id="72036"/>
    <lineage>
        <taxon>Eukaryota</taxon>
        <taxon>Metazoa</taxon>
        <taxon>Ecdysozoa</taxon>
        <taxon>Arthropoda</taxon>
        <taxon>Crustacea</taxon>
        <taxon>Multicrustacea</taxon>
        <taxon>Hexanauplia</taxon>
        <taxon>Copepoda</taxon>
        <taxon>Siphonostomatoida</taxon>
        <taxon>Caligidae</taxon>
        <taxon>Lepeophtheirus</taxon>
    </lineage>
</organism>
<dbReference type="InterPro" id="IPR045357">
    <property type="entry name" value="Aminopeptidase_N-like_N"/>
</dbReference>
<sequence length="582" mass="66904">MGIAVDGFVKINIKCISVTNKITLHSRQLEIHDVSVLSGTTNITSSWSTGITSNDFLIIELTESLVIDQTYSIEIQYQMKEWATKFGFFRKIYNNKKGEKTKNSADYTYAKFQTTPIMSTYLVAFAMVSEYSHRDVNANNVQLQLWASDDSTSELSTALDCSPSIYNFFYDYYNYSQPLSSEKMLVVPKFHTNGMENWGLITLFFSEWSLFDYGGKDLKSLDYLDRLYLIIAHEFNHLWLGNIVTPRWWTDLWLNEGLTTYMSVIAVHKTYTNISIMDRLILQGQIAAMQFDSSPAFPPIKSKGISNNADIKTKLQNAFRTYIKKFAYKSVEEDDFLNVVDNIVTDVKVSDIIKSWTGQGGFPLVNVNIDYNEGKMSVTQERFIFGTPTSHTKDQKWWIPLTYKVIKESVTEIKTVWMNNTEASKEFELEEIRSTPTASMEAIMNGNFLKNQLSNTSYTPGEKNQFLSGLACSTNVTSLYELLSYTKNSFVSFKYLGGQILKVAFNITFGPKVFTENAYELLTLTREKNDIHEIACFIKNSTFSEGTREQKIEKIREIRIKITINKEIRKKVKKWLSKNEEN</sequence>
<evidence type="ECO:0000256" key="4">
    <source>
        <dbReference type="ARBA" id="ARBA00022670"/>
    </source>
</evidence>
<dbReference type="EMBL" id="HG994580">
    <property type="protein sequence ID" value="CAF2768436.1"/>
    <property type="molecule type" value="Genomic_DNA"/>
</dbReference>
<dbReference type="PANTHER" id="PTHR11533:SF299">
    <property type="entry name" value="AMINOPEPTIDASE"/>
    <property type="match status" value="1"/>
</dbReference>
<dbReference type="GO" id="GO:0006508">
    <property type="term" value="P:proteolysis"/>
    <property type="evidence" value="ECO:0007669"/>
    <property type="project" value="UniProtKB-KW"/>
</dbReference>
<dbReference type="Proteomes" id="UP000675881">
    <property type="component" value="Chromosome 1"/>
</dbReference>
<evidence type="ECO:0000256" key="8">
    <source>
        <dbReference type="ARBA" id="ARBA00023049"/>
    </source>
</evidence>
<comment type="similarity">
    <text evidence="3">Belongs to the peptidase M1 family.</text>
</comment>
<evidence type="ECO:0000256" key="2">
    <source>
        <dbReference type="ARBA" id="ARBA00004609"/>
    </source>
</evidence>
<dbReference type="InterPro" id="IPR001930">
    <property type="entry name" value="Peptidase_M1"/>
</dbReference>
<dbReference type="SUPFAM" id="SSF55486">
    <property type="entry name" value="Metalloproteases ('zincins'), catalytic domain"/>
    <property type="match status" value="1"/>
</dbReference>
<dbReference type="Pfam" id="PF17900">
    <property type="entry name" value="Peptidase_M1_N"/>
    <property type="match status" value="1"/>
</dbReference>
<dbReference type="GO" id="GO:0005737">
    <property type="term" value="C:cytoplasm"/>
    <property type="evidence" value="ECO:0007669"/>
    <property type="project" value="TreeGrafter"/>
</dbReference>
<keyword evidence="12" id="KW-1185">Reference proteome</keyword>
<keyword evidence="5" id="KW-0479">Metal-binding</keyword>
<gene>
    <name evidence="11" type="ORF">LSAA_1131</name>
</gene>
<dbReference type="Pfam" id="PF01433">
    <property type="entry name" value="Peptidase_M1"/>
    <property type="match status" value="1"/>
</dbReference>
<dbReference type="Gene3D" id="2.60.40.1730">
    <property type="entry name" value="tricorn interacting facor f3 domain"/>
    <property type="match status" value="1"/>
</dbReference>
<evidence type="ECO:0000256" key="1">
    <source>
        <dbReference type="ARBA" id="ARBA00001947"/>
    </source>
</evidence>
<keyword evidence="4" id="KW-0645">Protease</keyword>
<dbReference type="InterPro" id="IPR050344">
    <property type="entry name" value="Peptidase_M1_aminopeptidases"/>
</dbReference>
<accession>A0A7R8CC96</accession>
<proteinExistence type="inferred from homology"/>
<reference evidence="11" key="1">
    <citation type="submission" date="2021-02" db="EMBL/GenBank/DDBJ databases">
        <authorList>
            <person name="Bekaert M."/>
        </authorList>
    </citation>
    <scope>NUCLEOTIDE SEQUENCE</scope>
    <source>
        <strain evidence="11">IoA-00</strain>
    </source>
</reference>
<dbReference type="GO" id="GO:0042277">
    <property type="term" value="F:peptide binding"/>
    <property type="evidence" value="ECO:0007669"/>
    <property type="project" value="TreeGrafter"/>
</dbReference>
<evidence type="ECO:0000313" key="11">
    <source>
        <dbReference type="EMBL" id="CAF2768436.1"/>
    </source>
</evidence>
<dbReference type="PRINTS" id="PR00756">
    <property type="entry name" value="ALADIPTASE"/>
</dbReference>
<dbReference type="GO" id="GO:0043171">
    <property type="term" value="P:peptide catabolic process"/>
    <property type="evidence" value="ECO:0007669"/>
    <property type="project" value="TreeGrafter"/>
</dbReference>
<dbReference type="EC" id="3.4.11.2" evidence="11"/>
<dbReference type="InterPro" id="IPR014782">
    <property type="entry name" value="Peptidase_M1_dom"/>
</dbReference>
<dbReference type="AlphaFoldDB" id="A0A7R8CC96"/>
<evidence type="ECO:0000313" key="12">
    <source>
        <dbReference type="Proteomes" id="UP000675881"/>
    </source>
</evidence>
<dbReference type="Gene3D" id="1.10.390.10">
    <property type="entry name" value="Neutral Protease Domain 2"/>
    <property type="match status" value="2"/>
</dbReference>
<dbReference type="GO" id="GO:0016285">
    <property type="term" value="F:alanyl aminopeptidase activity"/>
    <property type="evidence" value="ECO:0007669"/>
    <property type="project" value="UniProtKB-EC"/>
</dbReference>
<keyword evidence="7" id="KW-0862">Zinc</keyword>
<evidence type="ECO:0000256" key="7">
    <source>
        <dbReference type="ARBA" id="ARBA00022833"/>
    </source>
</evidence>
<dbReference type="GO" id="GO:0070006">
    <property type="term" value="F:metalloaminopeptidase activity"/>
    <property type="evidence" value="ECO:0007669"/>
    <property type="project" value="TreeGrafter"/>
</dbReference>
<dbReference type="OrthoDB" id="7864030at2759"/>
<keyword evidence="6 11" id="KW-0378">Hydrolase</keyword>
<evidence type="ECO:0000256" key="3">
    <source>
        <dbReference type="ARBA" id="ARBA00010136"/>
    </source>
</evidence>
<dbReference type="PANTHER" id="PTHR11533">
    <property type="entry name" value="PROTEASE M1 ZINC METALLOPROTEASE"/>
    <property type="match status" value="1"/>
</dbReference>
<dbReference type="InterPro" id="IPR027268">
    <property type="entry name" value="Peptidase_M4/M1_CTD_sf"/>
</dbReference>
<name>A0A7R8CC96_LEPSM</name>
<evidence type="ECO:0000256" key="6">
    <source>
        <dbReference type="ARBA" id="ARBA00022801"/>
    </source>
</evidence>